<proteinExistence type="predicted"/>
<accession>A0A2I0VAR0</accession>
<name>A0A2I0VAR0_9ASPA</name>
<organism evidence="1 2">
    <name type="scientific">Dendrobium catenatum</name>
    <dbReference type="NCBI Taxonomy" id="906689"/>
    <lineage>
        <taxon>Eukaryota</taxon>
        <taxon>Viridiplantae</taxon>
        <taxon>Streptophyta</taxon>
        <taxon>Embryophyta</taxon>
        <taxon>Tracheophyta</taxon>
        <taxon>Spermatophyta</taxon>
        <taxon>Magnoliopsida</taxon>
        <taxon>Liliopsida</taxon>
        <taxon>Asparagales</taxon>
        <taxon>Orchidaceae</taxon>
        <taxon>Epidendroideae</taxon>
        <taxon>Malaxideae</taxon>
        <taxon>Dendrobiinae</taxon>
        <taxon>Dendrobium</taxon>
    </lineage>
</organism>
<keyword evidence="2" id="KW-1185">Reference proteome</keyword>
<reference evidence="1 2" key="1">
    <citation type="journal article" date="2016" name="Sci. Rep.">
        <title>The Dendrobium catenatum Lindl. genome sequence provides insights into polysaccharide synthase, floral development and adaptive evolution.</title>
        <authorList>
            <person name="Zhang G.Q."/>
            <person name="Xu Q."/>
            <person name="Bian C."/>
            <person name="Tsai W.C."/>
            <person name="Yeh C.M."/>
            <person name="Liu K.W."/>
            <person name="Yoshida K."/>
            <person name="Zhang L.S."/>
            <person name="Chang S.B."/>
            <person name="Chen F."/>
            <person name="Shi Y."/>
            <person name="Su Y.Y."/>
            <person name="Zhang Y.Q."/>
            <person name="Chen L.J."/>
            <person name="Yin Y."/>
            <person name="Lin M."/>
            <person name="Huang H."/>
            <person name="Deng H."/>
            <person name="Wang Z.W."/>
            <person name="Zhu S.L."/>
            <person name="Zhao X."/>
            <person name="Deng C."/>
            <person name="Niu S.C."/>
            <person name="Huang J."/>
            <person name="Wang M."/>
            <person name="Liu G.H."/>
            <person name="Yang H.J."/>
            <person name="Xiao X.J."/>
            <person name="Hsiao Y.Y."/>
            <person name="Wu W.L."/>
            <person name="Chen Y.Y."/>
            <person name="Mitsuda N."/>
            <person name="Ohme-Takagi M."/>
            <person name="Luo Y.B."/>
            <person name="Van de Peer Y."/>
            <person name="Liu Z.J."/>
        </authorList>
    </citation>
    <scope>NUCLEOTIDE SEQUENCE [LARGE SCALE GENOMIC DNA]</scope>
    <source>
        <tissue evidence="1">The whole plant</tissue>
    </source>
</reference>
<dbReference type="Proteomes" id="UP000233837">
    <property type="component" value="Unassembled WGS sequence"/>
</dbReference>
<protein>
    <submittedName>
        <fullName evidence="1">Uncharacterized protein</fullName>
    </submittedName>
</protein>
<evidence type="ECO:0000313" key="2">
    <source>
        <dbReference type="Proteomes" id="UP000233837"/>
    </source>
</evidence>
<gene>
    <name evidence="1" type="ORF">MA16_Dca027921</name>
</gene>
<evidence type="ECO:0000313" key="1">
    <source>
        <dbReference type="EMBL" id="PKU60487.1"/>
    </source>
</evidence>
<sequence>MGFSSFSFHDFHLIFLPTAFRIRAFPFHTFFHGSRRLIVDFQHFLHHVPEIGYLSFHRGNPFLFRCLDLIHILFKHFFQSIHLLR</sequence>
<dbReference type="EMBL" id="KZ505093">
    <property type="protein sequence ID" value="PKU60487.1"/>
    <property type="molecule type" value="Genomic_DNA"/>
</dbReference>
<reference evidence="1 2" key="2">
    <citation type="journal article" date="2017" name="Nature">
        <title>The Apostasia genome and the evolution of orchids.</title>
        <authorList>
            <person name="Zhang G.Q."/>
            <person name="Liu K.W."/>
            <person name="Li Z."/>
            <person name="Lohaus R."/>
            <person name="Hsiao Y.Y."/>
            <person name="Niu S.C."/>
            <person name="Wang J.Y."/>
            <person name="Lin Y.C."/>
            <person name="Xu Q."/>
            <person name="Chen L.J."/>
            <person name="Yoshida K."/>
            <person name="Fujiwara S."/>
            <person name="Wang Z.W."/>
            <person name="Zhang Y.Q."/>
            <person name="Mitsuda N."/>
            <person name="Wang M."/>
            <person name="Liu G.H."/>
            <person name="Pecoraro L."/>
            <person name="Huang H.X."/>
            <person name="Xiao X.J."/>
            <person name="Lin M."/>
            <person name="Wu X.Y."/>
            <person name="Wu W.L."/>
            <person name="Chen Y.Y."/>
            <person name="Chang S.B."/>
            <person name="Sakamoto S."/>
            <person name="Ohme-Takagi M."/>
            <person name="Yagi M."/>
            <person name="Zeng S.J."/>
            <person name="Shen C.Y."/>
            <person name="Yeh C.M."/>
            <person name="Luo Y.B."/>
            <person name="Tsai W.C."/>
            <person name="Van de Peer Y."/>
            <person name="Liu Z.J."/>
        </authorList>
    </citation>
    <scope>NUCLEOTIDE SEQUENCE [LARGE SCALE GENOMIC DNA]</scope>
    <source>
        <tissue evidence="1">The whole plant</tissue>
    </source>
</reference>
<dbReference type="AlphaFoldDB" id="A0A2I0VAR0"/>